<organism evidence="1 2">
    <name type="scientific">Desulfoluna limicola</name>
    <dbReference type="NCBI Taxonomy" id="2810562"/>
    <lineage>
        <taxon>Bacteria</taxon>
        <taxon>Pseudomonadati</taxon>
        <taxon>Thermodesulfobacteriota</taxon>
        <taxon>Desulfobacteria</taxon>
        <taxon>Desulfobacterales</taxon>
        <taxon>Desulfolunaceae</taxon>
        <taxon>Desulfoluna</taxon>
    </lineage>
</organism>
<proteinExistence type="predicted"/>
<reference evidence="1 2" key="1">
    <citation type="submission" date="2021-02" db="EMBL/GenBank/DDBJ databases">
        <title>Complete genome of Desulfoluna sp. strain ASN36.</title>
        <authorList>
            <person name="Takahashi A."/>
            <person name="Kojima H."/>
            <person name="Fukui M."/>
        </authorList>
    </citation>
    <scope>NUCLEOTIDE SEQUENCE [LARGE SCALE GENOMIC DNA]</scope>
    <source>
        <strain evidence="1 2">ASN36</strain>
    </source>
</reference>
<gene>
    <name evidence="1" type="ORF">DSLASN_45020</name>
</gene>
<dbReference type="Proteomes" id="UP001320148">
    <property type="component" value="Chromosome"/>
</dbReference>
<accession>A0ABM7PMV6</accession>
<evidence type="ECO:0000313" key="1">
    <source>
        <dbReference type="EMBL" id="BCS98870.1"/>
    </source>
</evidence>
<evidence type="ECO:0000313" key="2">
    <source>
        <dbReference type="Proteomes" id="UP001320148"/>
    </source>
</evidence>
<dbReference type="EMBL" id="AP024488">
    <property type="protein sequence ID" value="BCS98870.1"/>
    <property type="molecule type" value="Genomic_DNA"/>
</dbReference>
<keyword evidence="2" id="KW-1185">Reference proteome</keyword>
<name>A0ABM7PMV6_9BACT</name>
<evidence type="ECO:0008006" key="3">
    <source>
        <dbReference type="Google" id="ProtNLM"/>
    </source>
</evidence>
<protein>
    <recommendedName>
        <fullName evidence="3">MarR family transcriptional regulator</fullName>
    </recommendedName>
</protein>
<sequence length="139" mass="15907">MMNRLTPYDEAQALVAAVRVHEFTKKASPSFKEVAEILEMTTDWVSRVCAELTGKEILDLVEGPFQTTCIVIVDHLAVESLPRKARENRMEEELKKFKEKTAGVYEQKAKAIQEEQKKKEKDLFNDIASKFKSELNKSS</sequence>
<dbReference type="RefSeq" id="WP_236890238.1">
    <property type="nucleotide sequence ID" value="NZ_AP024488.1"/>
</dbReference>